<keyword evidence="2" id="KW-0489">Methyltransferase</keyword>
<reference evidence="2" key="1">
    <citation type="journal article" date="2020" name="Stud. Mycol.">
        <title>101 Dothideomycetes genomes: a test case for predicting lifestyles and emergence of pathogens.</title>
        <authorList>
            <person name="Haridas S."/>
            <person name="Albert R."/>
            <person name="Binder M."/>
            <person name="Bloem J."/>
            <person name="Labutti K."/>
            <person name="Salamov A."/>
            <person name="Andreopoulos B."/>
            <person name="Baker S."/>
            <person name="Barry K."/>
            <person name="Bills G."/>
            <person name="Bluhm B."/>
            <person name="Cannon C."/>
            <person name="Castanera R."/>
            <person name="Culley D."/>
            <person name="Daum C."/>
            <person name="Ezra D."/>
            <person name="Gonzalez J."/>
            <person name="Henrissat B."/>
            <person name="Kuo A."/>
            <person name="Liang C."/>
            <person name="Lipzen A."/>
            <person name="Lutzoni F."/>
            <person name="Magnuson J."/>
            <person name="Mondo S."/>
            <person name="Nolan M."/>
            <person name="Ohm R."/>
            <person name="Pangilinan J."/>
            <person name="Park H.-J."/>
            <person name="Ramirez L."/>
            <person name="Alfaro M."/>
            <person name="Sun H."/>
            <person name="Tritt A."/>
            <person name="Yoshinaga Y."/>
            <person name="Zwiers L.-H."/>
            <person name="Turgeon B."/>
            <person name="Goodwin S."/>
            <person name="Spatafora J."/>
            <person name="Crous P."/>
            <person name="Grigoriev I."/>
        </authorList>
    </citation>
    <scope>NUCLEOTIDE SEQUENCE</scope>
    <source>
        <strain evidence="2">CBS 116005</strain>
    </source>
</reference>
<organism evidence="2 3">
    <name type="scientific">Teratosphaeria nubilosa</name>
    <dbReference type="NCBI Taxonomy" id="161662"/>
    <lineage>
        <taxon>Eukaryota</taxon>
        <taxon>Fungi</taxon>
        <taxon>Dikarya</taxon>
        <taxon>Ascomycota</taxon>
        <taxon>Pezizomycotina</taxon>
        <taxon>Dothideomycetes</taxon>
        <taxon>Dothideomycetidae</taxon>
        <taxon>Mycosphaerellales</taxon>
        <taxon>Teratosphaeriaceae</taxon>
        <taxon>Teratosphaeria</taxon>
    </lineage>
</organism>
<gene>
    <name evidence="2" type="ORF">EJ03DRAFT_343699</name>
</gene>
<evidence type="ECO:0000313" key="3">
    <source>
        <dbReference type="Proteomes" id="UP000799436"/>
    </source>
</evidence>
<proteinExistence type="predicted"/>
<keyword evidence="3" id="KW-1185">Reference proteome</keyword>
<dbReference type="CDD" id="cd02440">
    <property type="entry name" value="AdoMet_MTases"/>
    <property type="match status" value="1"/>
</dbReference>
<dbReference type="Gene3D" id="3.40.50.150">
    <property type="entry name" value="Vaccinia Virus protein VP39"/>
    <property type="match status" value="1"/>
</dbReference>
<dbReference type="SUPFAM" id="SSF53335">
    <property type="entry name" value="S-adenosyl-L-methionine-dependent methyltransferases"/>
    <property type="match status" value="1"/>
</dbReference>
<evidence type="ECO:0000313" key="2">
    <source>
        <dbReference type="EMBL" id="KAF2768942.1"/>
    </source>
</evidence>
<accession>A0A6G1L8M5</accession>
<dbReference type="GO" id="GO:0032259">
    <property type="term" value="P:methylation"/>
    <property type="evidence" value="ECO:0007669"/>
    <property type="project" value="UniProtKB-KW"/>
</dbReference>
<dbReference type="CDD" id="cd01427">
    <property type="entry name" value="HAD_like"/>
    <property type="match status" value="1"/>
</dbReference>
<dbReference type="Proteomes" id="UP000799436">
    <property type="component" value="Unassembled WGS sequence"/>
</dbReference>
<dbReference type="GO" id="GO:0008168">
    <property type="term" value="F:methyltransferase activity"/>
    <property type="evidence" value="ECO:0007669"/>
    <property type="project" value="UniProtKB-KW"/>
</dbReference>
<dbReference type="Pfam" id="PF13489">
    <property type="entry name" value="Methyltransf_23"/>
    <property type="match status" value="1"/>
</dbReference>
<sequence>MHRCEDERTYHADTGREDDQPKEAKQINNELIFHQLCLVTLQGCLYLASIGSNPRRILDIGTGTGIWATGVAERFPNAAVIGTDLSLVMQTRVQPSNLTFTIKDCCSEWTYPQNHFDFIHTRGLLGSISDWPSLYRKAHRHLQPGGWIEQLECSIHLRSTDGTLSNHKALRQWSEHAIRLGMLTGKTFEIAENMAGLIREAGFVDVTEKRFKWPVGAWSSEGREKEVGKWNLLRWEQGMETWVAEVYGTVLGYSAAQVRAMLEDLRVALRSGKVRVYHEVRLVHGRKPR</sequence>
<feature type="region of interest" description="Disordered" evidence="1">
    <location>
        <begin position="1"/>
        <end position="22"/>
    </location>
</feature>
<protein>
    <submittedName>
        <fullName evidence="2">S-adenosyl-L-methionine-dependent methyltransferase</fullName>
    </submittedName>
</protein>
<keyword evidence="2" id="KW-0808">Transferase</keyword>
<dbReference type="AlphaFoldDB" id="A0A6G1L8M5"/>
<name>A0A6G1L8M5_9PEZI</name>
<dbReference type="EMBL" id="ML995839">
    <property type="protein sequence ID" value="KAF2768942.1"/>
    <property type="molecule type" value="Genomic_DNA"/>
</dbReference>
<dbReference type="OrthoDB" id="2013972at2759"/>
<dbReference type="InterPro" id="IPR029063">
    <property type="entry name" value="SAM-dependent_MTases_sf"/>
</dbReference>
<evidence type="ECO:0000256" key="1">
    <source>
        <dbReference type="SAM" id="MobiDB-lite"/>
    </source>
</evidence>
<dbReference type="PANTHER" id="PTHR43591">
    <property type="entry name" value="METHYLTRANSFERASE"/>
    <property type="match status" value="1"/>
</dbReference>
<dbReference type="PANTHER" id="PTHR43591:SF105">
    <property type="entry name" value="METHYLTRANSFERASE DOMAIN-CONTAINING PROTEIN-RELATED"/>
    <property type="match status" value="1"/>
</dbReference>